<feature type="transmembrane region" description="Helical" evidence="2">
    <location>
        <begin position="730"/>
        <end position="748"/>
    </location>
</feature>
<comment type="caution">
    <text evidence="3">The sequence shown here is derived from an EMBL/GenBank/DDBJ whole genome shotgun (WGS) entry which is preliminary data.</text>
</comment>
<proteinExistence type="predicted"/>
<keyword evidence="2" id="KW-1133">Transmembrane helix</keyword>
<keyword evidence="3" id="KW-0808">Transferase</keyword>
<feature type="transmembrane region" description="Helical" evidence="2">
    <location>
        <begin position="638"/>
        <end position="668"/>
    </location>
</feature>
<feature type="transmembrane region" description="Helical" evidence="2">
    <location>
        <begin position="755"/>
        <end position="773"/>
    </location>
</feature>
<feature type="transmembrane region" description="Helical" evidence="2">
    <location>
        <begin position="532"/>
        <end position="557"/>
    </location>
</feature>
<protein>
    <submittedName>
        <fullName evidence="3">Glycosyltransferase</fullName>
        <ecNumber evidence="3">2.4.-.-</ecNumber>
    </submittedName>
</protein>
<reference evidence="3 4" key="1">
    <citation type="submission" date="2022-05" db="EMBL/GenBank/DDBJ databases">
        <title>Genome Resource of Streptomyces lavenduligriseus GA1-1, a Strain with Broad-Spectrum Antifungal Activity against Phytopathogenic Fungi.</title>
        <authorList>
            <person name="Qi D."/>
        </authorList>
    </citation>
    <scope>NUCLEOTIDE SEQUENCE [LARGE SCALE GENOMIC DNA]</scope>
    <source>
        <strain evidence="3 4">GA1-1</strain>
    </source>
</reference>
<evidence type="ECO:0000256" key="1">
    <source>
        <dbReference type="SAM" id="MobiDB-lite"/>
    </source>
</evidence>
<dbReference type="EC" id="2.4.-.-" evidence="3"/>
<dbReference type="PANTHER" id="PTHR43685">
    <property type="entry name" value="GLYCOSYLTRANSFERASE"/>
    <property type="match status" value="1"/>
</dbReference>
<feature type="transmembrane region" description="Helical" evidence="2">
    <location>
        <begin position="605"/>
        <end position="626"/>
    </location>
</feature>
<feature type="region of interest" description="Disordered" evidence="1">
    <location>
        <begin position="427"/>
        <end position="450"/>
    </location>
</feature>
<feature type="compositionally biased region" description="Low complexity" evidence="1">
    <location>
        <begin position="1"/>
        <end position="16"/>
    </location>
</feature>
<evidence type="ECO:0000313" key="4">
    <source>
        <dbReference type="Proteomes" id="UP001202052"/>
    </source>
</evidence>
<gene>
    <name evidence="3" type="ORF">M4438_09985</name>
</gene>
<dbReference type="Proteomes" id="UP001202052">
    <property type="component" value="Unassembled WGS sequence"/>
</dbReference>
<feature type="transmembrane region" description="Helical" evidence="2">
    <location>
        <begin position="473"/>
        <end position="501"/>
    </location>
</feature>
<dbReference type="Gene3D" id="3.90.550.10">
    <property type="entry name" value="Spore Coat Polysaccharide Biosynthesis Protein SpsA, Chain A"/>
    <property type="match status" value="1"/>
</dbReference>
<dbReference type="RefSeq" id="WP_249458650.1">
    <property type="nucleotide sequence ID" value="NZ_JAMCCK010000015.1"/>
</dbReference>
<dbReference type="Pfam" id="PF13641">
    <property type="entry name" value="Glyco_tranf_2_3"/>
    <property type="match status" value="1"/>
</dbReference>
<evidence type="ECO:0000313" key="3">
    <source>
        <dbReference type="EMBL" id="MCL3993855.1"/>
    </source>
</evidence>
<feature type="transmembrane region" description="Helical" evidence="2">
    <location>
        <begin position="779"/>
        <end position="797"/>
    </location>
</feature>
<keyword evidence="3" id="KW-0328">Glycosyltransferase</keyword>
<dbReference type="GO" id="GO:0016757">
    <property type="term" value="F:glycosyltransferase activity"/>
    <property type="evidence" value="ECO:0007669"/>
    <property type="project" value="UniProtKB-KW"/>
</dbReference>
<feature type="compositionally biased region" description="Pro residues" evidence="1">
    <location>
        <begin position="1119"/>
        <end position="1131"/>
    </location>
</feature>
<dbReference type="PANTHER" id="PTHR43685:SF3">
    <property type="entry name" value="SLR2126 PROTEIN"/>
    <property type="match status" value="1"/>
</dbReference>
<dbReference type="SUPFAM" id="SSF53448">
    <property type="entry name" value="Nucleotide-diphospho-sugar transferases"/>
    <property type="match status" value="1"/>
</dbReference>
<dbReference type="InterPro" id="IPR029044">
    <property type="entry name" value="Nucleotide-diphossugar_trans"/>
</dbReference>
<feature type="region of interest" description="Disordered" evidence="1">
    <location>
        <begin position="1084"/>
        <end position="1263"/>
    </location>
</feature>
<feature type="transmembrane region" description="Helical" evidence="2">
    <location>
        <begin position="578"/>
        <end position="599"/>
    </location>
</feature>
<dbReference type="EMBL" id="JAMCCK010000015">
    <property type="protein sequence ID" value="MCL3993855.1"/>
    <property type="molecule type" value="Genomic_DNA"/>
</dbReference>
<feature type="region of interest" description="Disordered" evidence="1">
    <location>
        <begin position="1"/>
        <end position="42"/>
    </location>
</feature>
<feature type="transmembrane region" description="Helical" evidence="2">
    <location>
        <begin position="817"/>
        <end position="838"/>
    </location>
</feature>
<keyword evidence="2" id="KW-0812">Transmembrane</keyword>
<dbReference type="InterPro" id="IPR050834">
    <property type="entry name" value="Glycosyltransf_2"/>
</dbReference>
<sequence>MSVHSHAAAQHRAATAGFDPSSPAGTVRPHPAGSDPTRPPEFPRHVVTAVLVAHDGARWLPDALAGLLGQERPVQHAVAADTGSADDSARLLTDALGEANVLHLARRTGFGQAVEEAHRSAPLLTPDDLPYLKRPSGWDPATRTWRDDAYDLPELPHGEPVQWLWLLHDDCAPEPGALARMLRVVDNELELGRDDVAIVGPKLRGWYDRRQLLEVGVSIANSGRRWTGLDRREQDQGQHDHVRTVLSVSTAGMLVRRDVFEQLGGFDRLLPLMRDDVDLCWRAHTAGHRVLIAPDAVVRHAEAASRERRAVDCAGRATASPHKVDKAGAVYTLLVNTRTAALPWVLLRLVLGTVLRTLAYLVGKVPGQALDEIRGLLSTLLRPERIIAARRRRGPSRIDKAELRALFPPPGATIRATVEQIAGNLTGGSDTDTSAAGRHGGAVESGPGGDDADFLEVEQFARLKRIARRPAPVLFLALLLISLAACRALLGGGALAGGALLPAPAGATDLWSRYLDAWHPTGTGGTPSAPPYLALVATLASLLFGSTGLAVTVLLICSVPLAGCTAYLASRPLVTSRLLRAWAAIAYAFLPATTGALAGGRVGTAVLAVLLPLIARAGIAASGLAGRAGTRGSWRATWAYALLLTVATAFTPIVWPLALLLGLGVLVLRRRDLLGYGPRFLAQLGTPLLVLAPWSLTLFPTGFLQEAGLDYGPSAASAFDLLGAAPGGPGTVNGLMLIGIVLAALAALLRSERQLGIRTAWAVALAGLVLAVLSNRSAWAGPATLVYGIALLAAAALGADGARARVAEQSFGWRQPVAALIAFASAAGPLLVAAGWMIRGADGPLERRDPAHVPAFVAEDSSGGAQARTLVLDSDSTTRVRYSLVRGSGARMGDAELTAADGANTRLDQTVAHLVAGSGADQAAELGGFAVRYVLVHKGAPREITRVLDATPGLSRLSQQNGGALWRVDQDVSRAAIVPAGGSGTPQPVAAGPVEIHTTVPAGADGRVLRLADSADDAWTATLDGKPLTRTTVDGWAQGFRLPAQGGRLDVTYDTPLAHTAWLWAQGLLAVVLVVLALPGRRRDVDDDLPEEQPLPAQATAGEGRRARRLRAQAEEPPAGDPPGTPAPPAAAPDAQPYETHDPAAYAPTGYTGYGTDQYQAPAGYDQRPYPQSDPYQTAPYDPYGYGGTDDQSSYDPTGYRHQGYETAYDPARQGYDPSPQGYASAPQDYDQASQGYDPAPRGYDPAQQPHGTGSQRPDGSQQ</sequence>
<feature type="compositionally biased region" description="Polar residues" evidence="1">
    <location>
        <begin position="1250"/>
        <end position="1263"/>
    </location>
</feature>
<keyword evidence="4" id="KW-1185">Reference proteome</keyword>
<keyword evidence="2" id="KW-0472">Membrane</keyword>
<organism evidence="3 4">
    <name type="scientific">Streptomyces lavenduligriseus</name>
    <dbReference type="NCBI Taxonomy" id="67315"/>
    <lineage>
        <taxon>Bacteria</taxon>
        <taxon>Bacillati</taxon>
        <taxon>Actinomycetota</taxon>
        <taxon>Actinomycetes</taxon>
        <taxon>Kitasatosporales</taxon>
        <taxon>Streptomycetaceae</taxon>
        <taxon>Streptomyces</taxon>
    </lineage>
</organism>
<evidence type="ECO:0000256" key="2">
    <source>
        <dbReference type="SAM" id="Phobius"/>
    </source>
</evidence>
<name>A0ABT0NQW5_9ACTN</name>
<accession>A0ABT0NQW5</accession>